<sequence length="132" mass="14422">MRRVAPQPSENCSQPPDGCAVLPPASVIIGNPLKLHSLPLSLSTTQQRQTGTKIYLISGGVVMDIDVGRSSCNPLKVRQCQRGGADICPQVPSSLSLLSWWNYESGVQEKHAEPQIRSRLLIRWSSAFKISV</sequence>
<reference evidence="1 2" key="1">
    <citation type="journal article" date="2018" name="Genome Biol. Evol.">
        <title>Multiple Roots of Fruiting Body Formation in Amoebozoa.</title>
        <authorList>
            <person name="Hillmann F."/>
            <person name="Forbes G."/>
            <person name="Novohradska S."/>
            <person name="Ferling I."/>
            <person name="Riege K."/>
            <person name="Groth M."/>
            <person name="Westermann M."/>
            <person name="Marz M."/>
            <person name="Spaller T."/>
            <person name="Winckler T."/>
            <person name="Schaap P."/>
            <person name="Glockner G."/>
        </authorList>
    </citation>
    <scope>NUCLEOTIDE SEQUENCE [LARGE SCALE GENOMIC DNA]</scope>
    <source>
        <strain evidence="1 2">Jena</strain>
    </source>
</reference>
<evidence type="ECO:0000313" key="1">
    <source>
        <dbReference type="EMBL" id="PRP83149.1"/>
    </source>
</evidence>
<protein>
    <submittedName>
        <fullName evidence="1">Uncharacterized protein</fullName>
    </submittedName>
</protein>
<dbReference type="InParanoid" id="A0A2P6NGT7"/>
<keyword evidence="2" id="KW-1185">Reference proteome</keyword>
<dbReference type="EMBL" id="MDYQ01000088">
    <property type="protein sequence ID" value="PRP83149.1"/>
    <property type="molecule type" value="Genomic_DNA"/>
</dbReference>
<proteinExistence type="predicted"/>
<name>A0A2P6NGT7_9EUKA</name>
<evidence type="ECO:0000313" key="2">
    <source>
        <dbReference type="Proteomes" id="UP000241769"/>
    </source>
</evidence>
<gene>
    <name evidence="1" type="ORF">PROFUN_09577</name>
</gene>
<comment type="caution">
    <text evidence="1">The sequence shown here is derived from an EMBL/GenBank/DDBJ whole genome shotgun (WGS) entry which is preliminary data.</text>
</comment>
<dbReference type="AlphaFoldDB" id="A0A2P6NGT7"/>
<organism evidence="1 2">
    <name type="scientific">Planoprotostelium fungivorum</name>
    <dbReference type="NCBI Taxonomy" id="1890364"/>
    <lineage>
        <taxon>Eukaryota</taxon>
        <taxon>Amoebozoa</taxon>
        <taxon>Evosea</taxon>
        <taxon>Variosea</taxon>
        <taxon>Cavosteliida</taxon>
        <taxon>Cavosteliaceae</taxon>
        <taxon>Planoprotostelium</taxon>
    </lineage>
</organism>
<accession>A0A2P6NGT7</accession>
<dbReference type="Proteomes" id="UP000241769">
    <property type="component" value="Unassembled WGS sequence"/>
</dbReference>